<dbReference type="OrthoDB" id="4827041at2759"/>
<evidence type="ECO:0000313" key="2">
    <source>
        <dbReference type="Proteomes" id="UP000015530"/>
    </source>
</evidence>
<dbReference type="AlphaFoldDB" id="T0LTB5"/>
<protein>
    <submittedName>
        <fullName evidence="1">Uncharacterized protein</fullName>
    </submittedName>
</protein>
<gene>
    <name evidence="1" type="ORF">CGLO_08998</name>
</gene>
<comment type="caution">
    <text evidence="1">The sequence shown here is derived from an EMBL/GenBank/DDBJ whole genome shotgun (WGS) entry which is preliminary data.</text>
</comment>
<evidence type="ECO:0000313" key="1">
    <source>
        <dbReference type="EMBL" id="EQB51455.1"/>
    </source>
</evidence>
<dbReference type="EMBL" id="AMYD01001820">
    <property type="protein sequence ID" value="EQB51455.1"/>
    <property type="molecule type" value="Genomic_DNA"/>
</dbReference>
<dbReference type="HOGENOM" id="CLU_1366148_0_0_1"/>
<reference evidence="2" key="1">
    <citation type="journal article" date="2013" name="Mol. Plant Microbe Interact.">
        <title>Global aspects of pacC regulation of pathogenicity genes in Colletotrichum gloeosporioides as revealed by transcriptome analysis.</title>
        <authorList>
            <person name="Alkan N."/>
            <person name="Meng X."/>
            <person name="Friedlander G."/>
            <person name="Reuveni E."/>
            <person name="Sukno S."/>
            <person name="Sherman A."/>
            <person name="Thon M."/>
            <person name="Fluhr R."/>
            <person name="Prusky D."/>
        </authorList>
    </citation>
    <scope>NUCLEOTIDE SEQUENCE [LARGE SCALE GENOMIC DNA]</scope>
    <source>
        <strain evidence="2">Cg-14</strain>
    </source>
</reference>
<accession>T0LTB5</accession>
<name>T0LTB5_COLGC</name>
<sequence>MTAMYQTQITRALYIEVPFDVPTDYVRSALDTGSIRSSTEPLSFIEPEDFELAATQARLTYRLTVFNIKKHTRISITETRHLQWHLNFDATSGYTALHVFKDMRCMDADALDMKDFLVPREIIQETIVSLNYLYSRGERKTSKLLDQEGVHKFKQPFPDRPLLRDFRYYRARLVDVAYEFLNPPRRWRAIWKDRRSPMQF</sequence>
<dbReference type="Proteomes" id="UP000015530">
    <property type="component" value="Unassembled WGS sequence"/>
</dbReference>
<proteinExistence type="predicted"/>
<organism evidence="1 2">
    <name type="scientific">Colletotrichum gloeosporioides (strain Cg-14)</name>
    <name type="common">Anthracnose fungus</name>
    <name type="synonym">Glomerella cingulata</name>
    <dbReference type="NCBI Taxonomy" id="1237896"/>
    <lineage>
        <taxon>Eukaryota</taxon>
        <taxon>Fungi</taxon>
        <taxon>Dikarya</taxon>
        <taxon>Ascomycota</taxon>
        <taxon>Pezizomycotina</taxon>
        <taxon>Sordariomycetes</taxon>
        <taxon>Hypocreomycetidae</taxon>
        <taxon>Glomerellales</taxon>
        <taxon>Glomerellaceae</taxon>
        <taxon>Colletotrichum</taxon>
        <taxon>Colletotrichum gloeosporioides species complex</taxon>
    </lineage>
</organism>